<feature type="domain" description="MIP18 family-like" evidence="1">
    <location>
        <begin position="15"/>
        <end position="80"/>
    </location>
</feature>
<gene>
    <name evidence="2" type="ORF">EXJ73_20200</name>
</gene>
<dbReference type="EMBL" id="SGUG01000041">
    <property type="protein sequence ID" value="MDG0864785.1"/>
    <property type="molecule type" value="Genomic_DNA"/>
</dbReference>
<keyword evidence="3" id="KW-1185">Reference proteome</keyword>
<evidence type="ECO:0000313" key="3">
    <source>
        <dbReference type="Proteomes" id="UP001152766"/>
    </source>
</evidence>
<protein>
    <submittedName>
        <fullName evidence="2">Metal-sulfur cluster assembly factor</fullName>
    </submittedName>
</protein>
<name>A0A9X4LJL2_9BURK</name>
<sequence length="109" mass="11921">MSEAYPYDGPAELREPIQAALRRVVDPEVAMSIVDVGLVYGVTVTPELVQVRMTMTSAACPATDVIVDEACAELDRVVPAGLRIAVELVWEPPWTTDRMSARAKAFMGW</sequence>
<comment type="caution">
    <text evidence="2">The sequence shown here is derived from an EMBL/GenBank/DDBJ whole genome shotgun (WGS) entry which is preliminary data.</text>
</comment>
<evidence type="ECO:0000259" key="1">
    <source>
        <dbReference type="Pfam" id="PF01883"/>
    </source>
</evidence>
<dbReference type="RefSeq" id="WP_268153009.1">
    <property type="nucleotide sequence ID" value="NZ_JAPPUW010000018.1"/>
</dbReference>
<reference evidence="2" key="1">
    <citation type="submission" date="2019-02" db="EMBL/GenBank/DDBJ databases">
        <title>Draft genome of the type strain Pelomonas aquatica CCUG 52575T.</title>
        <authorList>
            <person name="Gomila M."/>
            <person name="Lalucat J."/>
        </authorList>
    </citation>
    <scope>NUCLEOTIDE SEQUENCE</scope>
    <source>
        <strain evidence="2">CCUG 52575</strain>
    </source>
</reference>
<organism evidence="2 3">
    <name type="scientific">Pelomonas aquatica</name>
    <dbReference type="NCBI Taxonomy" id="431058"/>
    <lineage>
        <taxon>Bacteria</taxon>
        <taxon>Pseudomonadati</taxon>
        <taxon>Pseudomonadota</taxon>
        <taxon>Betaproteobacteria</taxon>
        <taxon>Burkholderiales</taxon>
        <taxon>Sphaerotilaceae</taxon>
        <taxon>Roseateles</taxon>
    </lineage>
</organism>
<dbReference type="InterPro" id="IPR002744">
    <property type="entry name" value="MIP18-like"/>
</dbReference>
<proteinExistence type="predicted"/>
<dbReference type="Proteomes" id="UP001152766">
    <property type="component" value="Unassembled WGS sequence"/>
</dbReference>
<dbReference type="PANTHER" id="PTHR42831:SF1">
    <property type="entry name" value="FE-S PROTEIN MATURATION AUXILIARY FACTOR YITW"/>
    <property type="match status" value="1"/>
</dbReference>
<dbReference type="AlphaFoldDB" id="A0A9X4LJL2"/>
<dbReference type="InterPro" id="IPR034904">
    <property type="entry name" value="FSCA_dom_sf"/>
</dbReference>
<accession>A0A9X4LJL2</accession>
<dbReference type="Pfam" id="PF01883">
    <property type="entry name" value="FeS_assembly_P"/>
    <property type="match status" value="1"/>
</dbReference>
<dbReference type="PANTHER" id="PTHR42831">
    <property type="entry name" value="FE-S PROTEIN MATURATION AUXILIARY FACTOR YITW"/>
    <property type="match status" value="1"/>
</dbReference>
<dbReference type="InterPro" id="IPR052339">
    <property type="entry name" value="Fe-S_Maturation_MIP18"/>
</dbReference>
<dbReference type="Gene3D" id="3.30.300.130">
    <property type="entry name" value="Fe-S cluster assembly (FSCA)"/>
    <property type="match status" value="1"/>
</dbReference>
<dbReference type="SUPFAM" id="SSF117916">
    <property type="entry name" value="Fe-S cluster assembly (FSCA) domain-like"/>
    <property type="match status" value="1"/>
</dbReference>
<evidence type="ECO:0000313" key="2">
    <source>
        <dbReference type="EMBL" id="MDG0864785.1"/>
    </source>
</evidence>